<dbReference type="InterPro" id="IPR001958">
    <property type="entry name" value="Tet-R_TetA/multi-R_MdtG-like"/>
</dbReference>
<feature type="transmembrane region" description="Helical" evidence="6">
    <location>
        <begin position="67"/>
        <end position="85"/>
    </location>
</feature>
<feature type="transmembrane region" description="Helical" evidence="6">
    <location>
        <begin position="35"/>
        <end position="55"/>
    </location>
</feature>
<dbReference type="PRINTS" id="PR01035">
    <property type="entry name" value="TCRTETA"/>
</dbReference>
<keyword evidence="5 6" id="KW-0472">Membrane</keyword>
<name>A0A1H9WEI9_9BACI</name>
<dbReference type="InterPro" id="IPR020846">
    <property type="entry name" value="MFS_dom"/>
</dbReference>
<evidence type="ECO:0000313" key="8">
    <source>
        <dbReference type="EMBL" id="SES32255.1"/>
    </source>
</evidence>
<dbReference type="Gene3D" id="1.20.1250.20">
    <property type="entry name" value="MFS general substrate transporter like domains"/>
    <property type="match status" value="1"/>
</dbReference>
<feature type="transmembrane region" description="Helical" evidence="6">
    <location>
        <begin position="155"/>
        <end position="176"/>
    </location>
</feature>
<dbReference type="PROSITE" id="PS50850">
    <property type="entry name" value="MFS"/>
    <property type="match status" value="1"/>
</dbReference>
<evidence type="ECO:0000259" key="7">
    <source>
        <dbReference type="PROSITE" id="PS50850"/>
    </source>
</evidence>
<evidence type="ECO:0000256" key="5">
    <source>
        <dbReference type="ARBA" id="ARBA00023136"/>
    </source>
</evidence>
<reference evidence="9" key="1">
    <citation type="submission" date="2016-10" db="EMBL/GenBank/DDBJ databases">
        <authorList>
            <person name="Varghese N."/>
            <person name="Submissions S."/>
        </authorList>
    </citation>
    <scope>NUCLEOTIDE SEQUENCE [LARGE SCALE GENOMIC DNA]</scope>
    <source>
        <strain evidence="9">S9</strain>
    </source>
</reference>
<feature type="transmembrane region" description="Helical" evidence="6">
    <location>
        <begin position="125"/>
        <end position="149"/>
    </location>
</feature>
<dbReference type="Proteomes" id="UP000198571">
    <property type="component" value="Unassembled WGS sequence"/>
</dbReference>
<evidence type="ECO:0000256" key="3">
    <source>
        <dbReference type="ARBA" id="ARBA00022692"/>
    </source>
</evidence>
<evidence type="ECO:0000313" key="9">
    <source>
        <dbReference type="Proteomes" id="UP000198571"/>
    </source>
</evidence>
<keyword evidence="9" id="KW-1185">Reference proteome</keyword>
<dbReference type="Pfam" id="PF07690">
    <property type="entry name" value="MFS_1"/>
    <property type="match status" value="2"/>
</dbReference>
<feature type="transmembrane region" description="Helical" evidence="6">
    <location>
        <begin position="265"/>
        <end position="285"/>
    </location>
</feature>
<dbReference type="SUPFAM" id="SSF103473">
    <property type="entry name" value="MFS general substrate transporter"/>
    <property type="match status" value="1"/>
</dbReference>
<feature type="transmembrane region" description="Helical" evidence="6">
    <location>
        <begin position="325"/>
        <end position="344"/>
    </location>
</feature>
<feature type="transmembrane region" description="Helical" evidence="6">
    <location>
        <begin position="291"/>
        <end position="313"/>
    </location>
</feature>
<dbReference type="EMBL" id="FOGT01000016">
    <property type="protein sequence ID" value="SES32255.1"/>
    <property type="molecule type" value="Genomic_DNA"/>
</dbReference>
<protein>
    <submittedName>
        <fullName evidence="8">Predicted arabinose efflux permease, MFS family</fullName>
    </submittedName>
</protein>
<dbReference type="GO" id="GO:0022857">
    <property type="term" value="F:transmembrane transporter activity"/>
    <property type="evidence" value="ECO:0007669"/>
    <property type="project" value="InterPro"/>
</dbReference>
<comment type="subcellular location">
    <subcellularLocation>
        <location evidence="1">Cell membrane</location>
        <topology evidence="1">Multi-pass membrane protein</topology>
    </subcellularLocation>
</comment>
<feature type="domain" description="Major facilitator superfamily (MFS) profile" evidence="7">
    <location>
        <begin position="1"/>
        <end position="377"/>
    </location>
</feature>
<feature type="transmembrane region" description="Helical" evidence="6">
    <location>
        <begin position="234"/>
        <end position="253"/>
    </location>
</feature>
<keyword evidence="3 6" id="KW-0812">Transmembrane</keyword>
<dbReference type="InterPro" id="IPR052714">
    <property type="entry name" value="MFS_Exporter"/>
</dbReference>
<accession>A0A1H9WEI9</accession>
<dbReference type="PANTHER" id="PTHR23531">
    <property type="entry name" value="QUINOLENE RESISTANCE PROTEIN NORA"/>
    <property type="match status" value="1"/>
</dbReference>
<feature type="transmembrane region" description="Helical" evidence="6">
    <location>
        <begin position="350"/>
        <end position="372"/>
    </location>
</feature>
<keyword evidence="2" id="KW-0813">Transport</keyword>
<sequence>MTKLLYIIIAVAFLDTFIQLPIITPYAQELGASHMLTGAIIAVYSLSNMAGNIVAGHWIDRLGRKKILLAGMASAALILLFYPLAQTGSHLFFIRLLHGLAGGALIPAAFAYIGDRTSEEHRGKTMAYTGACIGSAAIVGPAFGGIIAARASVEYVFILVSVLFIITFLLIIKFVNESFSSPDRGKIVISDFIRLIKQPVLIQASLAAFALMVSNGTLAFALPLKVASINLDSSATGLLLSTFGLVALLVFLTPANKIFERYEPAHLILTGLVLISVSLIMLSLLELTSLIILSMVVYGAGFSFTFPSMNRMVADMSTVKDRGKAYGIFYAAFSLGVVSGSFIAGTVAELLGFPFLVSAGLMLSAGAVLYFISNKKSKKSSSV</sequence>
<dbReference type="OrthoDB" id="9793283at2"/>
<feature type="transmembrane region" description="Helical" evidence="6">
    <location>
        <begin position="91"/>
        <end position="113"/>
    </location>
</feature>
<keyword evidence="4 6" id="KW-1133">Transmembrane helix</keyword>
<organism evidence="8 9">
    <name type="scientific">Salipaludibacillus aurantiacus</name>
    <dbReference type="NCBI Taxonomy" id="1601833"/>
    <lineage>
        <taxon>Bacteria</taxon>
        <taxon>Bacillati</taxon>
        <taxon>Bacillota</taxon>
        <taxon>Bacilli</taxon>
        <taxon>Bacillales</taxon>
        <taxon>Bacillaceae</taxon>
    </lineage>
</organism>
<evidence type="ECO:0000256" key="1">
    <source>
        <dbReference type="ARBA" id="ARBA00004651"/>
    </source>
</evidence>
<evidence type="ECO:0000256" key="6">
    <source>
        <dbReference type="SAM" id="Phobius"/>
    </source>
</evidence>
<gene>
    <name evidence="8" type="ORF">SAMN05518684_11672</name>
</gene>
<dbReference type="RefSeq" id="WP_093054610.1">
    <property type="nucleotide sequence ID" value="NZ_FOGT01000016.1"/>
</dbReference>
<proteinExistence type="predicted"/>
<dbReference type="CDD" id="cd17325">
    <property type="entry name" value="MFS_MdtG_SLC18_like"/>
    <property type="match status" value="1"/>
</dbReference>
<dbReference type="AlphaFoldDB" id="A0A1H9WEI9"/>
<dbReference type="InterPro" id="IPR011701">
    <property type="entry name" value="MFS"/>
</dbReference>
<dbReference type="STRING" id="1601833.SAMN05518684_11672"/>
<dbReference type="GO" id="GO:0005886">
    <property type="term" value="C:plasma membrane"/>
    <property type="evidence" value="ECO:0007669"/>
    <property type="project" value="UniProtKB-SubCell"/>
</dbReference>
<evidence type="ECO:0000256" key="4">
    <source>
        <dbReference type="ARBA" id="ARBA00022989"/>
    </source>
</evidence>
<dbReference type="PANTHER" id="PTHR23531:SF1">
    <property type="entry name" value="QUINOLENE RESISTANCE PROTEIN NORA"/>
    <property type="match status" value="1"/>
</dbReference>
<feature type="transmembrane region" description="Helical" evidence="6">
    <location>
        <begin position="200"/>
        <end position="222"/>
    </location>
</feature>
<evidence type="ECO:0000256" key="2">
    <source>
        <dbReference type="ARBA" id="ARBA00022448"/>
    </source>
</evidence>
<dbReference type="InterPro" id="IPR036259">
    <property type="entry name" value="MFS_trans_sf"/>
</dbReference>